<name>A0ABN4CH44_9CORY</name>
<dbReference type="SUPFAM" id="SSF48498">
    <property type="entry name" value="Tetracyclin repressor-like, C-terminal domain"/>
    <property type="match status" value="1"/>
</dbReference>
<dbReference type="GeneID" id="82878307"/>
<dbReference type="InterPro" id="IPR036271">
    <property type="entry name" value="Tet_transcr_reg_TetR-rel_C_sf"/>
</dbReference>
<feature type="domain" description="HTH tetR-type" evidence="4">
    <location>
        <begin position="12"/>
        <end position="72"/>
    </location>
</feature>
<dbReference type="RefSeq" id="WP_006821941.1">
    <property type="nucleotide sequence ID" value="NZ_CP004350.1"/>
</dbReference>
<evidence type="ECO:0000313" key="5">
    <source>
        <dbReference type="EMBL" id="AHI20758.1"/>
    </source>
</evidence>
<evidence type="ECO:0000256" key="3">
    <source>
        <dbReference type="SAM" id="MobiDB-lite"/>
    </source>
</evidence>
<keyword evidence="1 2" id="KW-0238">DNA-binding</keyword>
<evidence type="ECO:0000256" key="1">
    <source>
        <dbReference type="ARBA" id="ARBA00023125"/>
    </source>
</evidence>
<dbReference type="EMBL" id="CP004350">
    <property type="protein sequence ID" value="AHI20758.1"/>
    <property type="molecule type" value="Genomic_DNA"/>
</dbReference>
<feature type="region of interest" description="Disordered" evidence="3">
    <location>
        <begin position="217"/>
        <end position="246"/>
    </location>
</feature>
<organism evidence="5 6">
    <name type="scientific">Corynebacterium casei LMG S-19264</name>
    <dbReference type="NCBI Taxonomy" id="1285583"/>
    <lineage>
        <taxon>Bacteria</taxon>
        <taxon>Bacillati</taxon>
        <taxon>Actinomycetota</taxon>
        <taxon>Actinomycetes</taxon>
        <taxon>Mycobacteriales</taxon>
        <taxon>Corynebacteriaceae</taxon>
        <taxon>Corynebacterium</taxon>
    </lineage>
</organism>
<protein>
    <submittedName>
        <fullName evidence="5">TetR family regulatory protein</fullName>
    </submittedName>
</protein>
<dbReference type="PROSITE" id="PS50977">
    <property type="entry name" value="HTH_TETR_2"/>
    <property type="match status" value="1"/>
</dbReference>
<sequence>MTTNDHVDAPANVTVEEVIGIAIAQFAADGYDGTKIENISRESGMSKRMIHYHFGDKKGLYLQSLEAALDKLQPPFDQLVIDSAVPVEGMRKLVDSLFELFMKNQDALRMIVEENSHPVIDAAEHPAIADLSGVMLHLNRLLMLGQDSGAFRPGISANDLYLLITSMTLLPVTTQNITQNLFSVDLSSPDNVRGLHRLIVDMVLAFLTSNIPDSGHQSYLEEDMSESKTDSSASIYDDGGTDDIFS</sequence>
<dbReference type="InterPro" id="IPR050109">
    <property type="entry name" value="HTH-type_TetR-like_transc_reg"/>
</dbReference>
<dbReference type="InterPro" id="IPR041474">
    <property type="entry name" value="NicS_C"/>
</dbReference>
<dbReference type="InterPro" id="IPR009057">
    <property type="entry name" value="Homeodomain-like_sf"/>
</dbReference>
<reference evidence="6" key="1">
    <citation type="submission" date="2013-02" db="EMBL/GenBank/DDBJ databases">
        <title>The complete genome sequence of Corynebacterium casei LMG S-19264 (=DSM 44701).</title>
        <authorList>
            <person name="Ruckert C."/>
            <person name="Albersmeier A."/>
            <person name="Kalinowski J."/>
        </authorList>
    </citation>
    <scope>NUCLEOTIDE SEQUENCE [LARGE SCALE GENOMIC DNA]</scope>
    <source>
        <strain evidence="6">LMG S-19264</strain>
    </source>
</reference>
<dbReference type="Pfam" id="PF17938">
    <property type="entry name" value="TetR_C_29"/>
    <property type="match status" value="1"/>
</dbReference>
<gene>
    <name evidence="5" type="ORF">CCASEI_11015</name>
</gene>
<feature type="DNA-binding region" description="H-T-H motif" evidence="2">
    <location>
        <begin position="35"/>
        <end position="54"/>
    </location>
</feature>
<dbReference type="Gene3D" id="1.10.357.10">
    <property type="entry name" value="Tetracycline Repressor, domain 2"/>
    <property type="match status" value="1"/>
</dbReference>
<proteinExistence type="predicted"/>
<evidence type="ECO:0000313" key="6">
    <source>
        <dbReference type="Proteomes" id="UP000019226"/>
    </source>
</evidence>
<evidence type="ECO:0000256" key="2">
    <source>
        <dbReference type="PROSITE-ProRule" id="PRU00335"/>
    </source>
</evidence>
<dbReference type="InterPro" id="IPR001647">
    <property type="entry name" value="HTH_TetR"/>
</dbReference>
<dbReference type="PANTHER" id="PTHR30328:SF54">
    <property type="entry name" value="HTH-TYPE TRANSCRIPTIONAL REPRESSOR SCO4008"/>
    <property type="match status" value="1"/>
</dbReference>
<keyword evidence="6" id="KW-1185">Reference proteome</keyword>
<evidence type="ECO:0000259" key="4">
    <source>
        <dbReference type="PROSITE" id="PS50977"/>
    </source>
</evidence>
<dbReference type="SUPFAM" id="SSF46689">
    <property type="entry name" value="Homeodomain-like"/>
    <property type="match status" value="1"/>
</dbReference>
<dbReference type="Pfam" id="PF00440">
    <property type="entry name" value="TetR_N"/>
    <property type="match status" value="1"/>
</dbReference>
<dbReference type="PANTHER" id="PTHR30328">
    <property type="entry name" value="TRANSCRIPTIONAL REPRESSOR"/>
    <property type="match status" value="1"/>
</dbReference>
<dbReference type="PRINTS" id="PR00455">
    <property type="entry name" value="HTHTETR"/>
</dbReference>
<accession>A0ABN4CH44</accession>
<dbReference type="Proteomes" id="UP000019226">
    <property type="component" value="Chromosome"/>
</dbReference>